<dbReference type="SUPFAM" id="SSF55785">
    <property type="entry name" value="PYP-like sensor domain (PAS domain)"/>
    <property type="match status" value="2"/>
</dbReference>
<dbReference type="PROSITE" id="PS50110">
    <property type="entry name" value="RESPONSE_REGULATORY"/>
    <property type="match status" value="1"/>
</dbReference>
<evidence type="ECO:0000259" key="4">
    <source>
        <dbReference type="PROSITE" id="PS50112"/>
    </source>
</evidence>
<evidence type="ECO:0000313" key="6">
    <source>
        <dbReference type="EMBL" id="SNQ60428.1"/>
    </source>
</evidence>
<protein>
    <recommendedName>
        <fullName evidence="8">PAS domain S-box</fullName>
    </recommendedName>
</protein>
<feature type="domain" description="PAS" evidence="4">
    <location>
        <begin position="132"/>
        <end position="206"/>
    </location>
</feature>
<gene>
    <name evidence="6" type="ORF">MNV_1800012</name>
</gene>
<dbReference type="Proteomes" id="UP000218615">
    <property type="component" value="Unassembled WGS sequence"/>
</dbReference>
<feature type="domain" description="Response regulatory" evidence="3">
    <location>
        <begin position="5"/>
        <end position="120"/>
    </location>
</feature>
<dbReference type="OrthoDB" id="2830at2157"/>
<dbReference type="Gene3D" id="3.40.50.2300">
    <property type="match status" value="1"/>
</dbReference>
<dbReference type="CDD" id="cd17534">
    <property type="entry name" value="REC_DC-like"/>
    <property type="match status" value="1"/>
</dbReference>
<feature type="modified residue" description="4-aspartylphosphate" evidence="2">
    <location>
        <position position="55"/>
    </location>
</feature>
<dbReference type="Pfam" id="PF00072">
    <property type="entry name" value="Response_reg"/>
    <property type="match status" value="1"/>
</dbReference>
<evidence type="ECO:0008006" key="8">
    <source>
        <dbReference type="Google" id="ProtNLM"/>
    </source>
</evidence>
<dbReference type="PROSITE" id="PS50112">
    <property type="entry name" value="PAS"/>
    <property type="match status" value="1"/>
</dbReference>
<name>A0A284VMF4_9EURY</name>
<evidence type="ECO:0000313" key="7">
    <source>
        <dbReference type="Proteomes" id="UP000218615"/>
    </source>
</evidence>
<sequence length="369" mass="41870">MTGTQILVVEDEIIVAEDIRRSLQNMGYNVPVTASKGEDAIKIAGENNPDLVLMDIVIEGQMDGIQTAEQIRSRYNIPVVYLTAYSDIKTLERAKITEPFGYIIKPFKERELNINIEIALYKYRMEKKLRESKEWFTTTLKSISDAVIATDSSGCVKFMNPVAQSMTGWALEEAYGKPLKDIFNIMTEKTRRKVRTGGKDTNIEANLTVLINRHKSKLPIEVGSDPIRDDRENIVGIVTVFRDITERKRTEDNVIGLKDFYECVLESIVTGVWVTDKDDIISYANKGMGIVVQQNVVGINVLSDFPEFFRPYYLKARETLQPFYYEAVPFVAGGQTNYYSGWLVPRIKDGSFNGMICTVESIPRHEVAE</sequence>
<reference evidence="7" key="1">
    <citation type="submission" date="2017-06" db="EMBL/GenBank/DDBJ databases">
        <authorList>
            <person name="Cremers G."/>
        </authorList>
    </citation>
    <scope>NUCLEOTIDE SEQUENCE [LARGE SCALE GENOMIC DNA]</scope>
</reference>
<dbReference type="CDD" id="cd00130">
    <property type="entry name" value="PAS"/>
    <property type="match status" value="1"/>
</dbReference>
<evidence type="ECO:0000256" key="1">
    <source>
        <dbReference type="ARBA" id="ARBA00022553"/>
    </source>
</evidence>
<dbReference type="SUPFAM" id="SSF52172">
    <property type="entry name" value="CheY-like"/>
    <property type="match status" value="1"/>
</dbReference>
<organism evidence="6 7">
    <name type="scientific">Candidatus Methanoperedens nitratireducens</name>
    <dbReference type="NCBI Taxonomy" id="1392998"/>
    <lineage>
        <taxon>Archaea</taxon>
        <taxon>Methanobacteriati</taxon>
        <taxon>Methanobacteriota</taxon>
        <taxon>Stenosarchaea group</taxon>
        <taxon>Methanomicrobia</taxon>
        <taxon>Methanosarcinales</taxon>
        <taxon>ANME-2 cluster</taxon>
        <taxon>Candidatus Methanoperedentaceae</taxon>
        <taxon>Candidatus Methanoperedens</taxon>
    </lineage>
</organism>
<accession>A0A284VMF4</accession>
<dbReference type="InterPro" id="IPR035965">
    <property type="entry name" value="PAS-like_dom_sf"/>
</dbReference>
<dbReference type="EMBL" id="FZMP01000091">
    <property type="protein sequence ID" value="SNQ60428.1"/>
    <property type="molecule type" value="Genomic_DNA"/>
</dbReference>
<dbReference type="InterPro" id="IPR013767">
    <property type="entry name" value="PAS_fold"/>
</dbReference>
<dbReference type="RefSeq" id="WP_096204779.1">
    <property type="nucleotide sequence ID" value="NZ_FZMP01000091.1"/>
</dbReference>
<dbReference type="NCBIfam" id="TIGR00229">
    <property type="entry name" value="sensory_box"/>
    <property type="match status" value="1"/>
</dbReference>
<dbReference type="SMART" id="SM00091">
    <property type="entry name" value="PAS"/>
    <property type="match status" value="2"/>
</dbReference>
<evidence type="ECO:0000256" key="2">
    <source>
        <dbReference type="PROSITE-ProRule" id="PRU00169"/>
    </source>
</evidence>
<dbReference type="PANTHER" id="PTHR44591:SF3">
    <property type="entry name" value="RESPONSE REGULATORY DOMAIN-CONTAINING PROTEIN"/>
    <property type="match status" value="1"/>
</dbReference>
<dbReference type="Gene3D" id="3.30.450.20">
    <property type="entry name" value="PAS domain"/>
    <property type="match status" value="1"/>
</dbReference>
<feature type="domain" description="PAC" evidence="5">
    <location>
        <begin position="201"/>
        <end position="256"/>
    </location>
</feature>
<dbReference type="GO" id="GO:0000160">
    <property type="term" value="P:phosphorelay signal transduction system"/>
    <property type="evidence" value="ECO:0007669"/>
    <property type="project" value="InterPro"/>
</dbReference>
<dbReference type="InterPro" id="IPR000700">
    <property type="entry name" value="PAS-assoc_C"/>
</dbReference>
<dbReference type="PANTHER" id="PTHR44591">
    <property type="entry name" value="STRESS RESPONSE REGULATOR PROTEIN 1"/>
    <property type="match status" value="1"/>
</dbReference>
<dbReference type="InterPro" id="IPR011006">
    <property type="entry name" value="CheY-like_superfamily"/>
</dbReference>
<dbReference type="InterPro" id="IPR000014">
    <property type="entry name" value="PAS"/>
</dbReference>
<dbReference type="PROSITE" id="PS50113">
    <property type="entry name" value="PAC"/>
    <property type="match status" value="1"/>
</dbReference>
<evidence type="ECO:0000259" key="5">
    <source>
        <dbReference type="PROSITE" id="PS50113"/>
    </source>
</evidence>
<proteinExistence type="predicted"/>
<evidence type="ECO:0000259" key="3">
    <source>
        <dbReference type="PROSITE" id="PS50110"/>
    </source>
</evidence>
<dbReference type="InterPro" id="IPR001789">
    <property type="entry name" value="Sig_transdc_resp-reg_receiver"/>
</dbReference>
<dbReference type="GO" id="GO:0006355">
    <property type="term" value="P:regulation of DNA-templated transcription"/>
    <property type="evidence" value="ECO:0007669"/>
    <property type="project" value="InterPro"/>
</dbReference>
<dbReference type="SMART" id="SM00448">
    <property type="entry name" value="REC"/>
    <property type="match status" value="1"/>
</dbReference>
<dbReference type="AlphaFoldDB" id="A0A284VMF4"/>
<dbReference type="InterPro" id="IPR050595">
    <property type="entry name" value="Bact_response_regulator"/>
</dbReference>
<keyword evidence="7" id="KW-1185">Reference proteome</keyword>
<keyword evidence="1 2" id="KW-0597">Phosphoprotein</keyword>
<dbReference type="Pfam" id="PF00989">
    <property type="entry name" value="PAS"/>
    <property type="match status" value="1"/>
</dbReference>